<feature type="compositionally biased region" description="Polar residues" evidence="9">
    <location>
        <begin position="673"/>
        <end position="693"/>
    </location>
</feature>
<dbReference type="GO" id="GO:0005886">
    <property type="term" value="C:plasma membrane"/>
    <property type="evidence" value="ECO:0007669"/>
    <property type="project" value="TreeGrafter"/>
</dbReference>
<keyword evidence="4 10" id="KW-1133">Transmembrane helix</keyword>
<dbReference type="Pfam" id="PF07885">
    <property type="entry name" value="Ion_trans_2"/>
    <property type="match status" value="2"/>
</dbReference>
<dbReference type="SUPFAM" id="SSF81324">
    <property type="entry name" value="Voltage-gated potassium channels"/>
    <property type="match status" value="2"/>
</dbReference>
<dbReference type="WBParaSite" id="Pan_g13079.t1">
    <property type="protein sequence ID" value="Pan_g13079.t1"/>
    <property type="gene ID" value="Pan_g13079"/>
</dbReference>
<evidence type="ECO:0000256" key="6">
    <source>
        <dbReference type="ARBA" id="ARBA00023136"/>
    </source>
</evidence>
<dbReference type="Proteomes" id="UP000492821">
    <property type="component" value="Unassembled WGS sequence"/>
</dbReference>
<feature type="transmembrane region" description="Helical" evidence="10">
    <location>
        <begin position="101"/>
        <end position="122"/>
    </location>
</feature>
<dbReference type="PANTHER" id="PTHR11003:SF347">
    <property type="entry name" value="POTASSIUM CHANNEL DOMAIN-CONTAINING PROTEIN"/>
    <property type="match status" value="1"/>
</dbReference>
<dbReference type="InterPro" id="IPR013099">
    <property type="entry name" value="K_chnl_dom"/>
</dbReference>
<dbReference type="InterPro" id="IPR003280">
    <property type="entry name" value="2pore_dom_K_chnl"/>
</dbReference>
<feature type="transmembrane region" description="Helical" evidence="10">
    <location>
        <begin position="283"/>
        <end position="302"/>
    </location>
</feature>
<accession>A0A7E4ZRN7</accession>
<keyword evidence="6 10" id="KW-0472">Membrane</keyword>
<dbReference type="Gene3D" id="1.10.287.70">
    <property type="match status" value="1"/>
</dbReference>
<comment type="similarity">
    <text evidence="8">Belongs to the two pore domain potassium channel (TC 1.A.1.8) family.</text>
</comment>
<feature type="domain" description="Potassium channel" evidence="11">
    <location>
        <begin position="392"/>
        <end position="457"/>
    </location>
</feature>
<dbReference type="GO" id="GO:0022841">
    <property type="term" value="F:potassium ion leak channel activity"/>
    <property type="evidence" value="ECO:0007669"/>
    <property type="project" value="TreeGrafter"/>
</dbReference>
<keyword evidence="12" id="KW-1185">Reference proteome</keyword>
<evidence type="ECO:0000256" key="2">
    <source>
        <dbReference type="ARBA" id="ARBA00022448"/>
    </source>
</evidence>
<protein>
    <submittedName>
        <fullName evidence="13">TWiK family of potassium channels protein 7</fullName>
    </submittedName>
</protein>
<dbReference type="PANTHER" id="PTHR11003">
    <property type="entry name" value="POTASSIUM CHANNEL, SUBFAMILY K"/>
    <property type="match status" value="1"/>
</dbReference>
<feature type="region of interest" description="Disordered" evidence="9">
    <location>
        <begin position="612"/>
        <end position="700"/>
    </location>
</feature>
<keyword evidence="3 8" id="KW-0812">Transmembrane</keyword>
<feature type="domain" description="Potassium channel" evidence="11">
    <location>
        <begin position="279"/>
        <end position="335"/>
    </location>
</feature>
<sequence length="794" mass="91453">MRPTGCCVARLRSLARHRSGSAIGGLREFRQGALIRFAMRFEDINDRTYFFPTRHSLNACLTTCTGGINENLKRQKLRRASFLKKLALYLQIFYEKSRLRYIFPILVLVAYSFLGGFIFYTIESPEEQRVLLRKKEYIEREEAVILREIVNIESRVRAIHRFYNTTELQQREIRYYRSFAMNRLNKAIYWYVLQVYYLNDQESYKTSLLHPVNPERIWRTHFTTNFGRIHALRNYTQQLSDRCWEIGLEMNQFTVAKTKLDEAIKLFNRWTGLHHVLTPTWTFWNSMFLAVTTYTTIGYGNVTAKSKLGKLACMIYAVIGIPLVLMILHRLGHYFLVMLQKVWDYFIRVMEMIRCVKNADRLRAHNVIADDEERASSMPVTLAIGIAGGWMFLCSAIFLKFEKDWDYFKSFYFFFCSLTTIGYGDVTPTHSEDMFIIFGFIIIGLSLVSMCINVVQLKLENLFEELLMAVLEEYGEAEGDGIIDAENIRGNFGLIDLWKMFKHNRRKKAARRRATMQADVEVPPPPAMNDVRSSMSSQNIMTPKSTRLADLKELKKTFPFMAKRRREVLLQQFHTKLHQLSKATQTDGTVGNTGVYYHEARPLSVAHEIDEMSWEPSSETVPDSSSSLPVMESSVSSDRSLQRMRVTINDNASSSSSSYARRYLPSRSERRPTPTSGSIKSAPNATPLPNSDESGPPPEYSGVRRWTFFEIGKTPRGAPRGLVIPYMYTHRAAGTHETTEVKRLISELDARLLQCRTLISPCSRSASRATNRSELNSSQASSLRNISPLTKDSH</sequence>
<evidence type="ECO:0000256" key="1">
    <source>
        <dbReference type="ARBA" id="ARBA00004141"/>
    </source>
</evidence>
<reference evidence="12" key="1">
    <citation type="journal article" date="2013" name="Genetics">
        <title>The draft genome and transcriptome of Panagrellus redivivus are shaped by the harsh demands of a free-living lifestyle.</title>
        <authorList>
            <person name="Srinivasan J."/>
            <person name="Dillman A.R."/>
            <person name="Macchietto M.G."/>
            <person name="Heikkinen L."/>
            <person name="Lakso M."/>
            <person name="Fracchia K.M."/>
            <person name="Antoshechkin I."/>
            <person name="Mortazavi A."/>
            <person name="Wong G."/>
            <person name="Sternberg P.W."/>
        </authorList>
    </citation>
    <scope>NUCLEOTIDE SEQUENCE [LARGE SCALE GENOMIC DNA]</scope>
    <source>
        <strain evidence="12">MT8872</strain>
    </source>
</reference>
<evidence type="ECO:0000256" key="9">
    <source>
        <dbReference type="SAM" id="MobiDB-lite"/>
    </source>
</evidence>
<evidence type="ECO:0000313" key="13">
    <source>
        <dbReference type="WBParaSite" id="Pan_g13079.t1"/>
    </source>
</evidence>
<evidence type="ECO:0000259" key="11">
    <source>
        <dbReference type="Pfam" id="PF07885"/>
    </source>
</evidence>
<proteinExistence type="inferred from homology"/>
<dbReference type="PRINTS" id="PR01333">
    <property type="entry name" value="2POREKCHANEL"/>
</dbReference>
<evidence type="ECO:0000256" key="10">
    <source>
        <dbReference type="SAM" id="Phobius"/>
    </source>
</evidence>
<keyword evidence="5 8" id="KW-0406">Ion transport</keyword>
<dbReference type="GO" id="GO:0030322">
    <property type="term" value="P:stabilization of membrane potential"/>
    <property type="evidence" value="ECO:0007669"/>
    <property type="project" value="TreeGrafter"/>
</dbReference>
<feature type="region of interest" description="Disordered" evidence="9">
    <location>
        <begin position="763"/>
        <end position="794"/>
    </location>
</feature>
<evidence type="ECO:0000256" key="5">
    <source>
        <dbReference type="ARBA" id="ARBA00023065"/>
    </source>
</evidence>
<keyword evidence="2 8" id="KW-0813">Transport</keyword>
<name>A0A7E4ZRN7_PANRE</name>
<feature type="transmembrane region" description="Helical" evidence="10">
    <location>
        <begin position="434"/>
        <end position="455"/>
    </location>
</feature>
<feature type="region of interest" description="Disordered" evidence="9">
    <location>
        <begin position="513"/>
        <end position="538"/>
    </location>
</feature>
<evidence type="ECO:0000256" key="3">
    <source>
        <dbReference type="ARBA" id="ARBA00022692"/>
    </source>
</evidence>
<reference evidence="13" key="2">
    <citation type="submission" date="2020-10" db="UniProtKB">
        <authorList>
            <consortium name="WormBaseParasite"/>
        </authorList>
    </citation>
    <scope>IDENTIFICATION</scope>
</reference>
<dbReference type="AlphaFoldDB" id="A0A7E4ZRN7"/>
<organism evidence="12 13">
    <name type="scientific">Panagrellus redivivus</name>
    <name type="common">Microworm</name>
    <dbReference type="NCBI Taxonomy" id="6233"/>
    <lineage>
        <taxon>Eukaryota</taxon>
        <taxon>Metazoa</taxon>
        <taxon>Ecdysozoa</taxon>
        <taxon>Nematoda</taxon>
        <taxon>Chromadorea</taxon>
        <taxon>Rhabditida</taxon>
        <taxon>Tylenchina</taxon>
        <taxon>Panagrolaimomorpha</taxon>
        <taxon>Panagrolaimoidea</taxon>
        <taxon>Panagrolaimidae</taxon>
        <taxon>Panagrellus</taxon>
    </lineage>
</organism>
<feature type="transmembrane region" description="Helical" evidence="10">
    <location>
        <begin position="314"/>
        <end position="336"/>
    </location>
</feature>
<evidence type="ECO:0000313" key="12">
    <source>
        <dbReference type="Proteomes" id="UP000492821"/>
    </source>
</evidence>
<feature type="compositionally biased region" description="Low complexity" evidence="9">
    <location>
        <begin position="652"/>
        <end position="666"/>
    </location>
</feature>
<feature type="compositionally biased region" description="Low complexity" evidence="9">
    <location>
        <begin position="616"/>
        <end position="637"/>
    </location>
</feature>
<evidence type="ECO:0000256" key="4">
    <source>
        <dbReference type="ARBA" id="ARBA00022989"/>
    </source>
</evidence>
<evidence type="ECO:0000256" key="7">
    <source>
        <dbReference type="ARBA" id="ARBA00023303"/>
    </source>
</evidence>
<comment type="subcellular location">
    <subcellularLocation>
        <location evidence="1">Membrane</location>
        <topology evidence="1">Multi-pass membrane protein</topology>
    </subcellularLocation>
</comment>
<feature type="transmembrane region" description="Helical" evidence="10">
    <location>
        <begin position="380"/>
        <end position="399"/>
    </location>
</feature>
<evidence type="ECO:0000256" key="8">
    <source>
        <dbReference type="RuleBase" id="RU003857"/>
    </source>
</evidence>
<dbReference type="GO" id="GO:0015271">
    <property type="term" value="F:outward rectifier potassium channel activity"/>
    <property type="evidence" value="ECO:0007669"/>
    <property type="project" value="TreeGrafter"/>
</dbReference>
<keyword evidence="7 8" id="KW-0407">Ion channel</keyword>